<evidence type="ECO:0000313" key="1">
    <source>
        <dbReference type="Ensembl" id="ENSCSRP00000010575.1"/>
    </source>
</evidence>
<dbReference type="AlphaFoldDB" id="A0A8C3XNA4"/>
<dbReference type="Proteomes" id="UP000694403">
    <property type="component" value="Unplaced"/>
</dbReference>
<proteinExistence type="predicted"/>
<protein>
    <submittedName>
        <fullName evidence="1">Uncharacterized protein</fullName>
    </submittedName>
</protein>
<reference evidence="1" key="2">
    <citation type="submission" date="2025-09" db="UniProtKB">
        <authorList>
            <consortium name="Ensembl"/>
        </authorList>
    </citation>
    <scope>IDENTIFICATION</scope>
</reference>
<evidence type="ECO:0000313" key="2">
    <source>
        <dbReference type="Proteomes" id="UP000694403"/>
    </source>
</evidence>
<organism evidence="1 2">
    <name type="scientific">Chelydra serpentina</name>
    <name type="common">Snapping turtle</name>
    <name type="synonym">Testudo serpentina</name>
    <dbReference type="NCBI Taxonomy" id="8475"/>
    <lineage>
        <taxon>Eukaryota</taxon>
        <taxon>Metazoa</taxon>
        <taxon>Chordata</taxon>
        <taxon>Craniata</taxon>
        <taxon>Vertebrata</taxon>
        <taxon>Euteleostomi</taxon>
        <taxon>Archelosauria</taxon>
        <taxon>Testudinata</taxon>
        <taxon>Testudines</taxon>
        <taxon>Cryptodira</taxon>
        <taxon>Durocryptodira</taxon>
        <taxon>Americhelydia</taxon>
        <taxon>Chelydroidea</taxon>
        <taxon>Chelydridae</taxon>
        <taxon>Chelydra</taxon>
    </lineage>
</organism>
<keyword evidence="2" id="KW-1185">Reference proteome</keyword>
<sequence length="28" mass="3192">MAESPEEVAVLVQRVVKDLNNAFKRNPH</sequence>
<dbReference type="Ensembl" id="ENSCSRT00000010959.1">
    <property type="protein sequence ID" value="ENSCSRP00000010575.1"/>
    <property type="gene ID" value="ENSCSRG00000007903.1"/>
</dbReference>
<reference evidence="1" key="1">
    <citation type="submission" date="2025-08" db="UniProtKB">
        <authorList>
            <consortium name="Ensembl"/>
        </authorList>
    </citation>
    <scope>IDENTIFICATION</scope>
</reference>
<accession>A0A8C3XNA4</accession>
<name>A0A8C3XNA4_CHESE</name>